<feature type="compositionally biased region" description="Basic and acidic residues" evidence="1">
    <location>
        <begin position="43"/>
        <end position="56"/>
    </location>
</feature>
<evidence type="ECO:0000256" key="1">
    <source>
        <dbReference type="SAM" id="MobiDB-lite"/>
    </source>
</evidence>
<accession>A0ABV0Q164</accession>
<feature type="region of interest" description="Disordered" evidence="1">
    <location>
        <begin position="43"/>
        <end position="158"/>
    </location>
</feature>
<gene>
    <name evidence="2" type="ORF">GOODEAATRI_026138</name>
</gene>
<evidence type="ECO:0000313" key="2">
    <source>
        <dbReference type="EMBL" id="MEQ2189526.1"/>
    </source>
</evidence>
<evidence type="ECO:0000313" key="3">
    <source>
        <dbReference type="Proteomes" id="UP001476798"/>
    </source>
</evidence>
<protein>
    <submittedName>
        <fullName evidence="2">Uncharacterized protein</fullName>
    </submittedName>
</protein>
<proteinExistence type="predicted"/>
<feature type="region of interest" description="Disordered" evidence="1">
    <location>
        <begin position="1"/>
        <end position="26"/>
    </location>
</feature>
<organism evidence="2 3">
    <name type="scientific">Goodea atripinnis</name>
    <dbReference type="NCBI Taxonomy" id="208336"/>
    <lineage>
        <taxon>Eukaryota</taxon>
        <taxon>Metazoa</taxon>
        <taxon>Chordata</taxon>
        <taxon>Craniata</taxon>
        <taxon>Vertebrata</taxon>
        <taxon>Euteleostomi</taxon>
        <taxon>Actinopterygii</taxon>
        <taxon>Neopterygii</taxon>
        <taxon>Teleostei</taxon>
        <taxon>Neoteleostei</taxon>
        <taxon>Acanthomorphata</taxon>
        <taxon>Ovalentaria</taxon>
        <taxon>Atherinomorphae</taxon>
        <taxon>Cyprinodontiformes</taxon>
        <taxon>Goodeidae</taxon>
        <taxon>Goodea</taxon>
    </lineage>
</organism>
<reference evidence="2 3" key="1">
    <citation type="submission" date="2021-06" db="EMBL/GenBank/DDBJ databases">
        <authorList>
            <person name="Palmer J.M."/>
        </authorList>
    </citation>
    <scope>NUCLEOTIDE SEQUENCE [LARGE SCALE GENOMIC DNA]</scope>
    <source>
        <strain evidence="2 3">GA_2019</strain>
        <tissue evidence="2">Muscle</tissue>
    </source>
</reference>
<sequence>MLHPNPCLHFGPHQNPIETAGTSQMDQADNGVITLWEYLRREAEKSSRQAAEERKQRSPFWDSRLAMPLPSTGPLCYRPSPSLHKRPSPPETVSSQDHRSEPEFGAARFLCPERDSSLPPLHSPCSVPAPSHQRRRRRRGASVPASEGCANASSLPRVGLPPLAFRASLLDAPTPVSTEGRLHAPVT</sequence>
<feature type="non-terminal residue" evidence="2">
    <location>
        <position position="187"/>
    </location>
</feature>
<name>A0ABV0Q164_9TELE</name>
<keyword evidence="3" id="KW-1185">Reference proteome</keyword>
<dbReference type="EMBL" id="JAHRIO010093145">
    <property type="protein sequence ID" value="MEQ2189526.1"/>
    <property type="molecule type" value="Genomic_DNA"/>
</dbReference>
<dbReference type="Proteomes" id="UP001476798">
    <property type="component" value="Unassembled WGS sequence"/>
</dbReference>
<comment type="caution">
    <text evidence="2">The sequence shown here is derived from an EMBL/GenBank/DDBJ whole genome shotgun (WGS) entry which is preliminary data.</text>
</comment>
<feature type="compositionally biased region" description="Polar residues" evidence="1">
    <location>
        <begin position="16"/>
        <end position="26"/>
    </location>
</feature>